<organism evidence="2 3">
    <name type="scientific">Anaerobium acetethylicum</name>
    <dbReference type="NCBI Taxonomy" id="1619234"/>
    <lineage>
        <taxon>Bacteria</taxon>
        <taxon>Bacillati</taxon>
        <taxon>Bacillota</taxon>
        <taxon>Clostridia</taxon>
        <taxon>Lachnospirales</taxon>
        <taxon>Lachnospiraceae</taxon>
        <taxon>Anaerobium</taxon>
    </lineage>
</organism>
<gene>
    <name evidence="2" type="ORF">SAMN05421730_101363</name>
</gene>
<evidence type="ECO:0000256" key="1">
    <source>
        <dbReference type="SAM" id="Phobius"/>
    </source>
</evidence>
<dbReference type="InterPro" id="IPR024414">
    <property type="entry name" value="Uncharacterised_PrgI"/>
</dbReference>
<evidence type="ECO:0000313" key="2">
    <source>
        <dbReference type="EMBL" id="SCP97758.1"/>
    </source>
</evidence>
<accession>A0A1D3TUK3</accession>
<keyword evidence="1" id="KW-1133">Transmembrane helix</keyword>
<feature type="transmembrane region" description="Helical" evidence="1">
    <location>
        <begin position="25"/>
        <end position="46"/>
    </location>
</feature>
<keyword evidence="1" id="KW-0472">Membrane</keyword>
<dbReference type="RefSeq" id="WP_091234176.1">
    <property type="nucleotide sequence ID" value="NZ_FMKA01000013.1"/>
</dbReference>
<name>A0A1D3TUK3_9FIRM</name>
<proteinExistence type="predicted"/>
<dbReference type="AlphaFoldDB" id="A0A1D3TUK3"/>
<keyword evidence="3" id="KW-1185">Reference proteome</keyword>
<keyword evidence="1" id="KW-0812">Transmembrane</keyword>
<dbReference type="STRING" id="1619234.SAMN05421730_101363"/>
<protein>
    <submittedName>
        <fullName evidence="2">PrgI family protein</fullName>
    </submittedName>
</protein>
<feature type="transmembrane region" description="Helical" evidence="1">
    <location>
        <begin position="52"/>
        <end position="76"/>
    </location>
</feature>
<dbReference type="OrthoDB" id="2060747at2"/>
<dbReference type="Pfam" id="PF12666">
    <property type="entry name" value="PrgI"/>
    <property type="match status" value="1"/>
</dbReference>
<reference evidence="2 3" key="1">
    <citation type="submission" date="2016-09" db="EMBL/GenBank/DDBJ databases">
        <authorList>
            <person name="Capua I."/>
            <person name="De Benedictis P."/>
            <person name="Joannis T."/>
            <person name="Lombin L.H."/>
            <person name="Cattoli G."/>
        </authorList>
    </citation>
    <scope>NUCLEOTIDE SEQUENCE [LARGE SCALE GENOMIC DNA]</scope>
    <source>
        <strain evidence="2 3">GluBS11</strain>
    </source>
</reference>
<sequence length="116" mass="12647">MNIEISKDIEKYQETVAMGLTAKQLVFSAAAVLAGGTVVLCLYHHIGLTASTYIAMPAVAPIALGGFYSYNGMGFYEVMGRKMRFLTGNWTLIYVSTEGEQVIRNLQASGSKKSKR</sequence>
<dbReference type="Proteomes" id="UP000199315">
    <property type="component" value="Unassembled WGS sequence"/>
</dbReference>
<evidence type="ECO:0000313" key="3">
    <source>
        <dbReference type="Proteomes" id="UP000199315"/>
    </source>
</evidence>
<dbReference type="EMBL" id="FMKA01000013">
    <property type="protein sequence ID" value="SCP97758.1"/>
    <property type="molecule type" value="Genomic_DNA"/>
</dbReference>